<keyword evidence="2" id="KW-1185">Reference proteome</keyword>
<proteinExistence type="predicted"/>
<name>A0A941DC68_9MICO</name>
<accession>A0A941DC68</accession>
<dbReference type="Proteomes" id="UP000677016">
    <property type="component" value="Unassembled WGS sequence"/>
</dbReference>
<dbReference type="RefSeq" id="WP_211604284.1">
    <property type="nucleotide sequence ID" value="NZ_JAGSNF010000023.1"/>
</dbReference>
<evidence type="ECO:0000313" key="2">
    <source>
        <dbReference type="Proteomes" id="UP000677016"/>
    </source>
</evidence>
<dbReference type="EMBL" id="JAGSNF010000023">
    <property type="protein sequence ID" value="MBR7744765.1"/>
    <property type="molecule type" value="Genomic_DNA"/>
</dbReference>
<protein>
    <submittedName>
        <fullName evidence="1">Uncharacterized protein</fullName>
    </submittedName>
</protein>
<evidence type="ECO:0000313" key="1">
    <source>
        <dbReference type="EMBL" id="MBR7744765.1"/>
    </source>
</evidence>
<organism evidence="1 2">
    <name type="scientific">Phycicoccus avicenniae</name>
    <dbReference type="NCBI Taxonomy" id="2828860"/>
    <lineage>
        <taxon>Bacteria</taxon>
        <taxon>Bacillati</taxon>
        <taxon>Actinomycetota</taxon>
        <taxon>Actinomycetes</taxon>
        <taxon>Micrococcales</taxon>
        <taxon>Intrasporangiaceae</taxon>
        <taxon>Phycicoccus</taxon>
    </lineage>
</organism>
<comment type="caution">
    <text evidence="1">The sequence shown here is derived from an EMBL/GenBank/DDBJ whole genome shotgun (WGS) entry which is preliminary data.</text>
</comment>
<gene>
    <name evidence="1" type="ORF">KC207_15820</name>
</gene>
<sequence>MQPPDVTRPHGHALPLEGVDGALLRARTIGPLTPPVGSRVSVTVDGEPHLIDR</sequence>
<dbReference type="AlphaFoldDB" id="A0A941DC68"/>
<reference evidence="1" key="1">
    <citation type="submission" date="2021-04" db="EMBL/GenBank/DDBJ databases">
        <title>Phycicoccus avicenniae sp. nov., a novel endophytic actinomycetes isolated from branch of Avicennia mariana.</title>
        <authorList>
            <person name="Tuo L."/>
        </authorList>
    </citation>
    <scope>NUCLEOTIDE SEQUENCE</scope>
    <source>
        <strain evidence="1">BSK3Z-2</strain>
    </source>
</reference>